<dbReference type="InterPro" id="IPR000014">
    <property type="entry name" value="PAS"/>
</dbReference>
<dbReference type="Pfam" id="PF00158">
    <property type="entry name" value="Sigma54_activat"/>
    <property type="match status" value="1"/>
</dbReference>
<keyword evidence="13" id="KW-1185">Reference proteome</keyword>
<keyword evidence="6" id="KW-0804">Transcription</keyword>
<feature type="domain" description="PAS" evidence="10">
    <location>
        <begin position="27"/>
        <end position="79"/>
    </location>
</feature>
<keyword evidence="3" id="KW-0067">ATP-binding</keyword>
<feature type="coiled-coil region" evidence="8">
    <location>
        <begin position="128"/>
        <end position="165"/>
    </location>
</feature>
<keyword evidence="1" id="KW-0547">Nucleotide-binding</keyword>
<dbReference type="NCBIfam" id="TIGR00229">
    <property type="entry name" value="sensory_box"/>
    <property type="match status" value="1"/>
</dbReference>
<dbReference type="Gene3D" id="1.10.8.60">
    <property type="match status" value="1"/>
</dbReference>
<dbReference type="CDD" id="cd00009">
    <property type="entry name" value="AAA"/>
    <property type="match status" value="1"/>
</dbReference>
<evidence type="ECO:0000313" key="12">
    <source>
        <dbReference type="EMBL" id="MBP1933640.1"/>
    </source>
</evidence>
<dbReference type="InterPro" id="IPR025944">
    <property type="entry name" value="Sigma_54_int_dom_CS"/>
</dbReference>
<organism evidence="12 13">
    <name type="scientific">Ammoniphilus resinae</name>
    <dbReference type="NCBI Taxonomy" id="861532"/>
    <lineage>
        <taxon>Bacteria</taxon>
        <taxon>Bacillati</taxon>
        <taxon>Bacillota</taxon>
        <taxon>Bacilli</taxon>
        <taxon>Bacillales</taxon>
        <taxon>Paenibacillaceae</taxon>
        <taxon>Aneurinibacillus group</taxon>
        <taxon>Ammoniphilus</taxon>
    </lineage>
</organism>
<dbReference type="InterPro" id="IPR003593">
    <property type="entry name" value="AAA+_ATPase"/>
</dbReference>
<evidence type="ECO:0000256" key="5">
    <source>
        <dbReference type="ARBA" id="ARBA00023125"/>
    </source>
</evidence>
<dbReference type="SMART" id="SM00382">
    <property type="entry name" value="AAA"/>
    <property type="match status" value="1"/>
</dbReference>
<dbReference type="Pfam" id="PF13426">
    <property type="entry name" value="PAS_9"/>
    <property type="match status" value="1"/>
</dbReference>
<dbReference type="InterPro" id="IPR035965">
    <property type="entry name" value="PAS-like_dom_sf"/>
</dbReference>
<dbReference type="PROSITE" id="PS50113">
    <property type="entry name" value="PAC"/>
    <property type="match status" value="1"/>
</dbReference>
<comment type="caution">
    <text evidence="12">The sequence shown here is derived from an EMBL/GenBank/DDBJ whole genome shotgun (WGS) entry which is preliminary data.</text>
</comment>
<reference evidence="12 13" key="1">
    <citation type="submission" date="2021-03" db="EMBL/GenBank/DDBJ databases">
        <title>Genomic Encyclopedia of Type Strains, Phase IV (KMG-IV): sequencing the most valuable type-strain genomes for metagenomic binning, comparative biology and taxonomic classification.</title>
        <authorList>
            <person name="Goeker M."/>
        </authorList>
    </citation>
    <scope>NUCLEOTIDE SEQUENCE [LARGE SCALE GENOMIC DNA]</scope>
    <source>
        <strain evidence="12 13">DSM 24738</strain>
    </source>
</reference>
<name>A0ABS4GUT0_9BACL</name>
<feature type="domain" description="Sigma-54 factor interaction" evidence="9">
    <location>
        <begin position="173"/>
        <end position="402"/>
    </location>
</feature>
<accession>A0ABS4GUT0</accession>
<keyword evidence="4" id="KW-0805">Transcription regulation</keyword>
<dbReference type="InterPro" id="IPR002078">
    <property type="entry name" value="Sigma_54_int"/>
</dbReference>
<dbReference type="InterPro" id="IPR027417">
    <property type="entry name" value="P-loop_NTPase"/>
</dbReference>
<evidence type="ECO:0000259" key="9">
    <source>
        <dbReference type="PROSITE" id="PS50045"/>
    </source>
</evidence>
<dbReference type="InterPro" id="IPR058031">
    <property type="entry name" value="AAA_lid_NorR"/>
</dbReference>
<proteinExistence type="predicted"/>
<keyword evidence="2" id="KW-0058">Aromatic hydrocarbons catabolism</keyword>
<evidence type="ECO:0000256" key="4">
    <source>
        <dbReference type="ARBA" id="ARBA00023015"/>
    </source>
</evidence>
<evidence type="ECO:0000256" key="6">
    <source>
        <dbReference type="ARBA" id="ARBA00023163"/>
    </source>
</evidence>
<evidence type="ECO:0000256" key="7">
    <source>
        <dbReference type="ARBA" id="ARBA00029500"/>
    </source>
</evidence>
<evidence type="ECO:0000256" key="3">
    <source>
        <dbReference type="ARBA" id="ARBA00022840"/>
    </source>
</evidence>
<dbReference type="PROSITE" id="PS50045">
    <property type="entry name" value="SIGMA54_INTERACT_4"/>
    <property type="match status" value="1"/>
</dbReference>
<dbReference type="InterPro" id="IPR030828">
    <property type="entry name" value="HTH_TyrR"/>
</dbReference>
<dbReference type="Proteomes" id="UP001519343">
    <property type="component" value="Unassembled WGS sequence"/>
</dbReference>
<evidence type="ECO:0000259" key="10">
    <source>
        <dbReference type="PROSITE" id="PS50112"/>
    </source>
</evidence>
<dbReference type="Pfam" id="PF25601">
    <property type="entry name" value="AAA_lid_14"/>
    <property type="match status" value="1"/>
</dbReference>
<dbReference type="PANTHER" id="PTHR32071">
    <property type="entry name" value="TRANSCRIPTIONAL REGULATORY PROTEIN"/>
    <property type="match status" value="1"/>
</dbReference>
<evidence type="ECO:0000259" key="11">
    <source>
        <dbReference type="PROSITE" id="PS50113"/>
    </source>
</evidence>
<dbReference type="InterPro" id="IPR009057">
    <property type="entry name" value="Homeodomain-like_sf"/>
</dbReference>
<evidence type="ECO:0000313" key="13">
    <source>
        <dbReference type="Proteomes" id="UP001519343"/>
    </source>
</evidence>
<dbReference type="Pfam" id="PF18024">
    <property type="entry name" value="HTH_50"/>
    <property type="match status" value="1"/>
</dbReference>
<dbReference type="SUPFAM" id="SSF52540">
    <property type="entry name" value="P-loop containing nucleoside triphosphate hydrolases"/>
    <property type="match status" value="1"/>
</dbReference>
<dbReference type="Gene3D" id="1.10.10.60">
    <property type="entry name" value="Homeodomain-like"/>
    <property type="match status" value="1"/>
</dbReference>
<dbReference type="InterPro" id="IPR000700">
    <property type="entry name" value="PAS-assoc_C"/>
</dbReference>
<dbReference type="PANTHER" id="PTHR32071:SF57">
    <property type="entry name" value="C4-DICARBOXYLATE TRANSPORT TRANSCRIPTIONAL REGULATORY PROTEIN DCTD"/>
    <property type="match status" value="1"/>
</dbReference>
<gene>
    <name evidence="12" type="ORF">J2Z37_003653</name>
</gene>
<dbReference type="SUPFAM" id="SSF55785">
    <property type="entry name" value="PYP-like sensor domain (PAS domain)"/>
    <property type="match status" value="1"/>
</dbReference>
<dbReference type="CDD" id="cd00130">
    <property type="entry name" value="PAS"/>
    <property type="match status" value="1"/>
</dbReference>
<dbReference type="SUPFAM" id="SSF46689">
    <property type="entry name" value="Homeodomain-like"/>
    <property type="match status" value="1"/>
</dbReference>
<evidence type="ECO:0000256" key="2">
    <source>
        <dbReference type="ARBA" id="ARBA00022797"/>
    </source>
</evidence>
<dbReference type="PROSITE" id="PS00676">
    <property type="entry name" value="SIGMA54_INTERACT_2"/>
    <property type="match status" value="1"/>
</dbReference>
<protein>
    <recommendedName>
        <fullName evidence="7">HTH-type transcriptional regulatory protein TyrR</fullName>
    </recommendedName>
</protein>
<keyword evidence="5" id="KW-0238">DNA-binding</keyword>
<dbReference type="InterPro" id="IPR025662">
    <property type="entry name" value="Sigma_54_int_dom_ATP-bd_1"/>
</dbReference>
<dbReference type="Gene3D" id="3.30.450.20">
    <property type="entry name" value="PAS domain"/>
    <property type="match status" value="1"/>
</dbReference>
<dbReference type="PROSITE" id="PS50112">
    <property type="entry name" value="PAS"/>
    <property type="match status" value="1"/>
</dbReference>
<dbReference type="InterPro" id="IPR025943">
    <property type="entry name" value="Sigma_54_int_dom_ATP-bd_2"/>
</dbReference>
<keyword evidence="8" id="KW-0175">Coiled coil</keyword>
<evidence type="ECO:0000256" key="1">
    <source>
        <dbReference type="ARBA" id="ARBA00022741"/>
    </source>
</evidence>
<dbReference type="EMBL" id="JAGGKT010000012">
    <property type="protein sequence ID" value="MBP1933640.1"/>
    <property type="molecule type" value="Genomic_DNA"/>
</dbReference>
<dbReference type="Gene3D" id="3.40.50.300">
    <property type="entry name" value="P-loop containing nucleotide triphosphate hydrolases"/>
    <property type="match status" value="1"/>
</dbReference>
<feature type="domain" description="PAC" evidence="11">
    <location>
        <begin position="95"/>
        <end position="147"/>
    </location>
</feature>
<evidence type="ECO:0000256" key="8">
    <source>
        <dbReference type="SAM" id="Coils"/>
    </source>
</evidence>
<dbReference type="PROSITE" id="PS00675">
    <property type="entry name" value="SIGMA54_INTERACT_1"/>
    <property type="match status" value="1"/>
</dbReference>
<dbReference type="SMART" id="SM00091">
    <property type="entry name" value="PAS"/>
    <property type="match status" value="1"/>
</dbReference>
<sequence>MLSIIAQFVQNCLNEKDVCIINTSCLVSRELDAVVDAAYDGIVVTNREGGVLKVNQSYSKITGVLPEQMVGKNVSDLLNLGFYDQSIVQMAFREKRVVTRLQNILHNGKEVLVSVSPVFDKENEIYMAVSFIRDLTDLNNTNKQLQENKKLIMKYKSELQETRDRLDAIPYNFIARSEQMLKVMDILIRVKNVDSSLLIMGESGVGKSMLVKYLHSISSRKDYPFYVINCGAIPEQLLESELFGYEKGAFTGALASGKPGIFELAHKGIVFLDEITELSPSLQVKLLTFLQDKQFMRVGGTKSIKVDVRIIAATNQDINKLIDKKLFREDLYYRINVIPITIPPLRERKDEMISLIWHFTNFFNNKYQKKTFFSPDSFDCLYAYHWPGNIRELENLVERSIIMNDGMIHPNRLPENIRDYNRPQINTNNLKEAIAEFEKQFISQKLDQINSIDELSQLLGVHRTTLTRKMERYKIKKLL</sequence>
<dbReference type="PROSITE" id="PS00688">
    <property type="entry name" value="SIGMA54_INTERACT_3"/>
    <property type="match status" value="1"/>
</dbReference>